<dbReference type="Proteomes" id="UP000092600">
    <property type="component" value="Unassembled WGS sequence"/>
</dbReference>
<dbReference type="GO" id="GO:0006355">
    <property type="term" value="P:regulation of DNA-templated transcription"/>
    <property type="evidence" value="ECO:0007669"/>
    <property type="project" value="UniProtKB-UniRule"/>
</dbReference>
<dbReference type="GO" id="GO:0005634">
    <property type="term" value="C:nucleus"/>
    <property type="evidence" value="ECO:0007669"/>
    <property type="project" value="UniProtKB-SubCell"/>
</dbReference>
<sequence>MNEERNSEVRDVNISAPEIGMAFINFDAVFNFYKYYAQEIEFAVVKRSTKMTDGKATYVIIACSRHGNMYRTVTNIRPHPLVAKTNCPARINVVINVDSSCVISKITLEHNHTLSPYKSRFFPCNRVIDTSVKRRLDLNDRAGIRLNKSFNSIIVEAGGYENLTFGKKDAQIELKEKWKRIIACYALENNQWLSDLYEERHKWILAYVKDIFWAGMSTTQRSESMNAFFDGYVNSRTLLKQFVEQYESAIKNKAEKEAELDYKSFSSVIPCISRYAFEKQFQDVYTIAKFREFQAELKELLHCETSLLSSTSNIAAESDKKCELALRTLRDLKTKLENTSSSKGSNDIEYSPIAATPSNDASNGRSNNQRVLSPLLVRSKGRPPSKRK</sequence>
<protein>
    <recommendedName>
        <fullName evidence="1">Protein FAR1-RELATED SEQUENCE</fullName>
    </recommendedName>
</protein>
<dbReference type="STRING" id="4615.A0A199VCQ2"/>
<comment type="caution">
    <text evidence="4">The sequence shown here is derived from an EMBL/GenBank/DDBJ whole genome shotgun (WGS) entry which is preliminary data.</text>
</comment>
<dbReference type="GO" id="GO:0008270">
    <property type="term" value="F:zinc ion binding"/>
    <property type="evidence" value="ECO:0007669"/>
    <property type="project" value="UniProtKB-UniRule"/>
</dbReference>
<keyword evidence="1" id="KW-0479">Metal-binding</keyword>
<comment type="subcellular location">
    <subcellularLocation>
        <location evidence="1">Nucleus</location>
    </subcellularLocation>
</comment>
<keyword evidence="1" id="KW-0863">Zinc-finger</keyword>
<proteinExistence type="inferred from homology"/>
<keyword evidence="1" id="KW-0862">Zinc</keyword>
<feature type="region of interest" description="Disordered" evidence="2">
    <location>
        <begin position="337"/>
        <end position="388"/>
    </location>
</feature>
<reference evidence="4 5" key="1">
    <citation type="journal article" date="2016" name="DNA Res.">
        <title>The draft genome of MD-2 pineapple using hybrid error correction of long reads.</title>
        <authorList>
            <person name="Redwan R.M."/>
            <person name="Saidin A."/>
            <person name="Kumar S.V."/>
        </authorList>
    </citation>
    <scope>NUCLEOTIDE SEQUENCE [LARGE SCALE GENOMIC DNA]</scope>
    <source>
        <strain evidence="5">cv. MD2</strain>
        <tissue evidence="4">Leaf</tissue>
    </source>
</reference>
<comment type="similarity">
    <text evidence="1">Belongs to the FHY3/FAR1 family.</text>
</comment>
<evidence type="ECO:0000313" key="5">
    <source>
        <dbReference type="Proteomes" id="UP000092600"/>
    </source>
</evidence>
<dbReference type="InterPro" id="IPR004330">
    <property type="entry name" value="FAR1_DNA_bnd_dom"/>
</dbReference>
<dbReference type="InterPro" id="IPR031052">
    <property type="entry name" value="FHY3/FAR1"/>
</dbReference>
<evidence type="ECO:0000256" key="1">
    <source>
        <dbReference type="RuleBase" id="RU367018"/>
    </source>
</evidence>
<dbReference type="EMBL" id="LSRQ01002283">
    <property type="protein sequence ID" value="OAY74793.1"/>
    <property type="molecule type" value="Genomic_DNA"/>
</dbReference>
<gene>
    <name evidence="4" type="ORF">ACMD2_27067</name>
</gene>
<dbReference type="Pfam" id="PF03101">
    <property type="entry name" value="FAR1"/>
    <property type="match status" value="1"/>
</dbReference>
<dbReference type="PANTHER" id="PTHR31669:SF283">
    <property type="entry name" value="PROTEIN FAR1-RELATED SEQUENCE"/>
    <property type="match status" value="1"/>
</dbReference>
<dbReference type="AlphaFoldDB" id="A0A199VCQ2"/>
<feature type="compositionally biased region" description="Basic residues" evidence="2">
    <location>
        <begin position="379"/>
        <end position="388"/>
    </location>
</feature>
<name>A0A199VCQ2_ANACO</name>
<accession>A0A199VCQ2</accession>
<evidence type="ECO:0000259" key="3">
    <source>
        <dbReference type="Pfam" id="PF03101"/>
    </source>
</evidence>
<feature type="compositionally biased region" description="Polar residues" evidence="2">
    <location>
        <begin position="356"/>
        <end position="371"/>
    </location>
</feature>
<organism evidence="4 5">
    <name type="scientific">Ananas comosus</name>
    <name type="common">Pineapple</name>
    <name type="synonym">Ananas ananas</name>
    <dbReference type="NCBI Taxonomy" id="4615"/>
    <lineage>
        <taxon>Eukaryota</taxon>
        <taxon>Viridiplantae</taxon>
        <taxon>Streptophyta</taxon>
        <taxon>Embryophyta</taxon>
        <taxon>Tracheophyta</taxon>
        <taxon>Spermatophyta</taxon>
        <taxon>Magnoliopsida</taxon>
        <taxon>Liliopsida</taxon>
        <taxon>Poales</taxon>
        <taxon>Bromeliaceae</taxon>
        <taxon>Bromelioideae</taxon>
        <taxon>Ananas</taxon>
    </lineage>
</organism>
<comment type="function">
    <text evidence="1">Putative transcription activator involved in regulating light control of development.</text>
</comment>
<feature type="domain" description="FAR1" evidence="3">
    <location>
        <begin position="31"/>
        <end position="115"/>
    </location>
</feature>
<keyword evidence="1" id="KW-0539">Nucleus</keyword>
<evidence type="ECO:0000256" key="2">
    <source>
        <dbReference type="SAM" id="MobiDB-lite"/>
    </source>
</evidence>
<dbReference type="PANTHER" id="PTHR31669">
    <property type="entry name" value="PROTEIN FAR1-RELATED SEQUENCE 10-RELATED"/>
    <property type="match status" value="1"/>
</dbReference>
<evidence type="ECO:0000313" key="4">
    <source>
        <dbReference type="EMBL" id="OAY74793.1"/>
    </source>
</evidence>